<evidence type="ECO:0000256" key="7">
    <source>
        <dbReference type="ARBA" id="ARBA00022801"/>
    </source>
</evidence>
<dbReference type="Gene3D" id="3.40.350.10">
    <property type="entry name" value="Creatinase/prolidase N-terminal domain"/>
    <property type="match status" value="1"/>
</dbReference>
<gene>
    <name evidence="12" type="ORF">EHQ58_14650</name>
</gene>
<dbReference type="SUPFAM" id="SSF55920">
    <property type="entry name" value="Creatinase/aminopeptidase"/>
    <property type="match status" value="1"/>
</dbReference>
<dbReference type="InterPro" id="IPR007865">
    <property type="entry name" value="Aminopep_P_N"/>
</dbReference>
<proteinExistence type="inferred from homology"/>
<evidence type="ECO:0000256" key="8">
    <source>
        <dbReference type="ARBA" id="ARBA00023049"/>
    </source>
</evidence>
<evidence type="ECO:0000256" key="6">
    <source>
        <dbReference type="ARBA" id="ARBA00022723"/>
    </source>
</evidence>
<dbReference type="OrthoDB" id="9806388at2"/>
<dbReference type="GO" id="GO:0070006">
    <property type="term" value="F:metalloaminopeptidase activity"/>
    <property type="evidence" value="ECO:0007669"/>
    <property type="project" value="InterPro"/>
</dbReference>
<dbReference type="InterPro" id="IPR001131">
    <property type="entry name" value="Peptidase_M24B_aminopep-P_CS"/>
</dbReference>
<dbReference type="InterPro" id="IPR029149">
    <property type="entry name" value="Creatin/AminoP/Spt16_N"/>
</dbReference>
<dbReference type="Pfam" id="PF00557">
    <property type="entry name" value="Peptidase_M24"/>
    <property type="match status" value="1"/>
</dbReference>
<evidence type="ECO:0000256" key="2">
    <source>
        <dbReference type="ARBA" id="ARBA00001936"/>
    </source>
</evidence>
<evidence type="ECO:0000256" key="5">
    <source>
        <dbReference type="ARBA" id="ARBA00022670"/>
    </source>
</evidence>
<feature type="domain" description="Aminopeptidase P N-terminal" evidence="11">
    <location>
        <begin position="6"/>
        <end position="136"/>
    </location>
</feature>
<keyword evidence="13" id="KW-1185">Reference proteome</keyword>
<dbReference type="EMBL" id="RQGD01000035">
    <property type="protein sequence ID" value="TGL57512.1"/>
    <property type="molecule type" value="Genomic_DNA"/>
</dbReference>
<keyword evidence="7" id="KW-0378">Hydrolase</keyword>
<dbReference type="InterPro" id="IPR052433">
    <property type="entry name" value="X-Pro_dipept-like"/>
</dbReference>
<comment type="caution">
    <text evidence="12">The sequence shown here is derived from an EMBL/GenBank/DDBJ whole genome shotgun (WGS) entry which is preliminary data.</text>
</comment>
<dbReference type="GO" id="GO:0005829">
    <property type="term" value="C:cytosol"/>
    <property type="evidence" value="ECO:0007669"/>
    <property type="project" value="TreeGrafter"/>
</dbReference>
<dbReference type="RefSeq" id="WP_135624633.1">
    <property type="nucleotide sequence ID" value="NZ_RQGD01000035.1"/>
</dbReference>
<organism evidence="12 13">
    <name type="scientific">Leptospira ognonensis</name>
    <dbReference type="NCBI Taxonomy" id="2484945"/>
    <lineage>
        <taxon>Bacteria</taxon>
        <taxon>Pseudomonadati</taxon>
        <taxon>Spirochaetota</taxon>
        <taxon>Spirochaetia</taxon>
        <taxon>Leptospirales</taxon>
        <taxon>Leptospiraceae</taxon>
        <taxon>Leptospira</taxon>
    </lineage>
</organism>
<dbReference type="EC" id="3.4.11.9" evidence="4"/>
<evidence type="ECO:0000256" key="10">
    <source>
        <dbReference type="RuleBase" id="RU000590"/>
    </source>
</evidence>
<dbReference type="Gene3D" id="3.90.230.10">
    <property type="entry name" value="Creatinase/methionine aminopeptidase superfamily"/>
    <property type="match status" value="1"/>
</dbReference>
<dbReference type="CDD" id="cd01087">
    <property type="entry name" value="Prolidase"/>
    <property type="match status" value="1"/>
</dbReference>
<comment type="cofactor">
    <cofactor evidence="2">
        <name>Mn(2+)</name>
        <dbReference type="ChEBI" id="CHEBI:29035"/>
    </cofactor>
</comment>
<evidence type="ECO:0000256" key="3">
    <source>
        <dbReference type="ARBA" id="ARBA00008766"/>
    </source>
</evidence>
<dbReference type="SUPFAM" id="SSF53092">
    <property type="entry name" value="Creatinase/prolidase N-terminal domain"/>
    <property type="match status" value="1"/>
</dbReference>
<dbReference type="PROSITE" id="PS00491">
    <property type="entry name" value="PROLINE_PEPTIDASE"/>
    <property type="match status" value="1"/>
</dbReference>
<keyword evidence="6 10" id="KW-0479">Metal-binding</keyword>
<comment type="similarity">
    <text evidence="3 10">Belongs to the peptidase M24B family.</text>
</comment>
<accession>A0A4R9JYA8</accession>
<evidence type="ECO:0000313" key="12">
    <source>
        <dbReference type="EMBL" id="TGL57512.1"/>
    </source>
</evidence>
<dbReference type="PANTHER" id="PTHR43226">
    <property type="entry name" value="XAA-PRO AMINOPEPTIDASE 3"/>
    <property type="match status" value="1"/>
</dbReference>
<reference evidence="12" key="1">
    <citation type="journal article" date="2019" name="PLoS Negl. Trop. Dis.">
        <title>Revisiting the worldwide diversity of Leptospira species in the environment.</title>
        <authorList>
            <person name="Vincent A.T."/>
            <person name="Schiettekatte O."/>
            <person name="Bourhy P."/>
            <person name="Veyrier F.J."/>
            <person name="Picardeau M."/>
        </authorList>
    </citation>
    <scope>NUCLEOTIDE SEQUENCE [LARGE SCALE GENOMIC DNA]</scope>
    <source>
        <strain evidence="12">201702476</strain>
    </source>
</reference>
<comment type="catalytic activity">
    <reaction evidence="1">
        <text>Release of any N-terminal amino acid, including proline, that is linked to proline, even from a dipeptide or tripeptide.</text>
        <dbReference type="EC" id="3.4.11.9"/>
    </reaction>
</comment>
<evidence type="ECO:0000256" key="1">
    <source>
        <dbReference type="ARBA" id="ARBA00001424"/>
    </source>
</evidence>
<dbReference type="InterPro" id="IPR000994">
    <property type="entry name" value="Pept_M24"/>
</dbReference>
<dbReference type="AlphaFoldDB" id="A0A4R9JYA8"/>
<sequence>MTVKEIDHSLFQKRIKNVQKELSDSDLLLVFAANHKIRNRDVEFKFRQDSDFYYLTGIVEADGILFISKQEAGMFCLPKDKEKEIWTGTRLGKDKIKSLLKLTKTFDISDWDTEKHNLFLGFTTLYYFFGYDDRRDLDILRTAREVSLKVREGKFGPSMIKEPQFLHELRLRKTKEEIDHLMEASRITAKGHIQIMKESKPGMYEYELEAILEKIYLENGAWGGGYGHIVATGKNACILHYVSNTTKLKESDLVLVDSGAEYNYYTADVTRVFPAGKKFTEAQKMIYEVVLASGKNAIQYSKEGTPFNEIHTKTVHFLSDCLRDMGFLSGSLESIIETGSYKKFYMHRTGHYLGMDVHDVGKYYIDGKSRKLQNGQVMTVEPGLYFDPEDGDIPKEFRGIGIRIEDDIVISGKNPINLTASIPKEISEIEALKQ</sequence>
<dbReference type="PANTHER" id="PTHR43226:SF4">
    <property type="entry name" value="XAA-PRO AMINOPEPTIDASE 3"/>
    <property type="match status" value="1"/>
</dbReference>
<dbReference type="Proteomes" id="UP000297693">
    <property type="component" value="Unassembled WGS sequence"/>
</dbReference>
<dbReference type="GO" id="GO:0006508">
    <property type="term" value="P:proteolysis"/>
    <property type="evidence" value="ECO:0007669"/>
    <property type="project" value="UniProtKB-KW"/>
</dbReference>
<keyword evidence="8" id="KW-0482">Metalloprotease</keyword>
<dbReference type="Pfam" id="PF05195">
    <property type="entry name" value="AMP_N"/>
    <property type="match status" value="1"/>
</dbReference>
<keyword evidence="9" id="KW-0464">Manganese</keyword>
<evidence type="ECO:0000259" key="11">
    <source>
        <dbReference type="SMART" id="SM01011"/>
    </source>
</evidence>
<dbReference type="SMART" id="SM01011">
    <property type="entry name" value="AMP_N"/>
    <property type="match status" value="1"/>
</dbReference>
<dbReference type="InterPro" id="IPR036005">
    <property type="entry name" value="Creatinase/aminopeptidase-like"/>
</dbReference>
<dbReference type="GO" id="GO:0030145">
    <property type="term" value="F:manganese ion binding"/>
    <property type="evidence" value="ECO:0007669"/>
    <property type="project" value="InterPro"/>
</dbReference>
<evidence type="ECO:0000313" key="13">
    <source>
        <dbReference type="Proteomes" id="UP000297693"/>
    </source>
</evidence>
<evidence type="ECO:0000256" key="4">
    <source>
        <dbReference type="ARBA" id="ARBA00012574"/>
    </source>
</evidence>
<protein>
    <recommendedName>
        <fullName evidence="4">Xaa-Pro aminopeptidase</fullName>
        <ecNumber evidence="4">3.4.11.9</ecNumber>
    </recommendedName>
</protein>
<evidence type="ECO:0000256" key="9">
    <source>
        <dbReference type="ARBA" id="ARBA00023211"/>
    </source>
</evidence>
<name>A0A4R9JYA8_9LEPT</name>
<keyword evidence="5" id="KW-0645">Protease</keyword>